<dbReference type="RefSeq" id="XP_048135388.1">
    <property type="nucleotide sequence ID" value="XM_048279431.1"/>
</dbReference>
<feature type="compositionally biased region" description="Polar residues" evidence="2">
    <location>
        <begin position="715"/>
        <end position="724"/>
    </location>
</feature>
<protein>
    <submittedName>
        <fullName evidence="5">Uncharacterized protein LOC115726702 isoform X1</fullName>
    </submittedName>
</protein>
<feature type="region of interest" description="Disordered" evidence="2">
    <location>
        <begin position="786"/>
        <end position="810"/>
    </location>
</feature>
<dbReference type="PANTHER" id="PTHR21563">
    <property type="entry name" value="ZINC FINGER C3H1 DOMAIN-CONTAINING PROTEIN"/>
    <property type="match status" value="1"/>
</dbReference>
<gene>
    <name evidence="5" type="primary">LOC115726702</name>
</gene>
<feature type="compositionally biased region" description="Polar residues" evidence="2">
    <location>
        <begin position="213"/>
        <end position="235"/>
    </location>
</feature>
<feature type="compositionally biased region" description="Polar residues" evidence="2">
    <location>
        <begin position="615"/>
        <end position="645"/>
    </location>
</feature>
<keyword evidence="4" id="KW-1185">Reference proteome</keyword>
<sequence>MEEPSSKAPVPAPTRTRTTQSAPPIAPSSQFNPKPPKAKEEGELSSSDDDDEPADYTAAQLDTGAVLSGRSHQALSASEISQGNHVKVDAGGPTAISIEYPTRPSIQTKHEKSLGMNQVGHKPGRSGTGGSSGPNSNLVISFSDDESSSDSDEGRQDKSSEDIAKTVRMNGNQKPPTLARKTSKKLGYPTRDSKQMMSKKNPSSRTFIHPKTKNQGANNGIGSAPSIGQGSTSRSLSMLNQKLECQEHGSDHVVGSRNLELQDLRQQIALRETELKLKLAHQNKQSVFGSLRNSYSLNLNRNPGGISVTASPHLPRSLDFPQLDAKEPPRKRLKVGVSSYAQRCVEQSTTAAKLCPPPKDLLLETGKMDKADHGPKPNSMNMTELSVTRCEMRDSERVVMASANLHGIADADHPERTSRMVNACSLSKQDPPLIRMIQNTSTKNTGTGMETNQLMISDGRNVLGSDPNQIRREHELMRSSKDDEVLTLDHAAEVSEKNSVEGSLKNMTVLSDLDNASGAEHGTKEMQSLIEIEESLDKKLDEAQEQRRRCEIEERNALKAYRKAQRALIEANAKCSQLYHQRELYSSRLRSFIMHDTSLFWSSLHNKHLGVQVKSSDNLNQNVDSLPSSSHNMQNEYDQSNQPGYASNIRCLDGVPGDSSHLPVNSSEQCSEPDASTSEPLSHKGPRVANEEFSPLIGPNRSVDEDVDIPPDHNFAQSKQGSQREAQKDGERHESMTSEVSTKISDENSHDFLLREATLRSELVARLGTKSSQYPKGSCSMEAVIEQRSQSDPGSEKTHMSNWSAPNSDAERVRHADFEGTNKLEGHPHDVVEEGESRMSLDNSASIIRSAFCHVKDVSSFKLSRPQQKRLMYDARNDEGVSIYSSTSSSKETDGGLLSEDTASYSCNVAVDPLWPLCMYELRGKCNNDECPWQHIKKCSDGKMRQNLYSDANDCHIESTSSAKRWAVLPSFSKCSPTYVVGLDILKADSRSYEAVVTQNIGQCWQKCFSISLVISSVPKQVRPMDDSVLQNSDGRIEISGCQSRQSSFFRNRNGSLVCLNQINQGSIDGQALEMALLILNQDGNKLERKKKVGISQALAVLSRALEADPASVVLWSVYLVIYYSEMKTAGKDDMYYIAVKHNQGSYELWLMYINSRSKLEDRLHAYEDALLALCHHSSASNGHASTRILDLFLQMVNCFCLCGRVDKAIEMICETLPSAENSDERLTLLLSNILSRLTIADKCIFWICCVYLVIYRKLPDAIVQQFECEKELHLIDWPSAHLGEDDRQRAFDLVDFAIRCDITEASLADDANIRLAQHFAVNHFRCAVVLNGLNCDRYLLQRFETMYPTSLELLLLSARAGECDFEDFSSGFENALNKWPREAPGFHCIWNQFAEYALQNGRHDLAKDIMDRWFLSAWQVRYPHDEGVAEMDQDNSCSSPIVASQADSHAAASSYSRMDEIFGFLNLSLLKLLQNQLAEARVAIDKALHVATSENYKLCVREHAKFLLMDGTVAKEGAQISGILDYMSVYINDPRAFPITETLPRKFIGDIKRIRVQQLIKNILCPVSSNFSLVNLVLEAWCGPSLLPQEFDKPDHLVDFVEAMLEISPSNYPLAVSVCKLIKRDLKSSAVTSASLLFWASSVLLSTISHAVPVAPEYAWVEAAAVLVNISGIDAILDGFYKRALSVYPFSVKLWNSFLISMKSEKDASSVLRAAEEKGIEADPEFLLTIMRLQVDEM</sequence>
<feature type="region of interest" description="Disordered" evidence="2">
    <location>
        <begin position="615"/>
        <end position="744"/>
    </location>
</feature>
<dbReference type="GeneID" id="115726702"/>
<organism evidence="4 5">
    <name type="scientific">Rhodamnia argentea</name>
    <dbReference type="NCBI Taxonomy" id="178133"/>
    <lineage>
        <taxon>Eukaryota</taxon>
        <taxon>Viridiplantae</taxon>
        <taxon>Streptophyta</taxon>
        <taxon>Embryophyta</taxon>
        <taxon>Tracheophyta</taxon>
        <taxon>Spermatophyta</taxon>
        <taxon>Magnoliopsida</taxon>
        <taxon>eudicotyledons</taxon>
        <taxon>Gunneridae</taxon>
        <taxon>Pentapetalae</taxon>
        <taxon>rosids</taxon>
        <taxon>malvids</taxon>
        <taxon>Myrtales</taxon>
        <taxon>Myrtaceae</taxon>
        <taxon>Myrtoideae</taxon>
        <taxon>Myrteae</taxon>
        <taxon>Australasian group</taxon>
        <taxon>Rhodamnia</taxon>
    </lineage>
</organism>
<evidence type="ECO:0000256" key="1">
    <source>
        <dbReference type="SAM" id="Coils"/>
    </source>
</evidence>
<evidence type="ECO:0000313" key="4">
    <source>
        <dbReference type="Proteomes" id="UP000827889"/>
    </source>
</evidence>
<feature type="domain" description="Putative zinc-finger" evidence="3">
    <location>
        <begin position="917"/>
        <end position="937"/>
    </location>
</feature>
<dbReference type="InterPro" id="IPR019607">
    <property type="entry name" value="Putative_zinc-finger_domain"/>
</dbReference>
<dbReference type="InterPro" id="IPR011990">
    <property type="entry name" value="TPR-like_helical_dom_sf"/>
</dbReference>
<feature type="compositionally biased region" description="Basic and acidic residues" evidence="2">
    <location>
        <begin position="725"/>
        <end position="736"/>
    </location>
</feature>
<accession>A0ABM3HFN8</accession>
<dbReference type="InterPro" id="IPR039278">
    <property type="entry name" value="Red1"/>
</dbReference>
<proteinExistence type="predicted"/>
<dbReference type="Pfam" id="PF10650">
    <property type="entry name" value="zf-C3H1"/>
    <property type="match status" value="1"/>
</dbReference>
<feature type="compositionally biased region" description="Polar residues" evidence="2">
    <location>
        <begin position="662"/>
        <end position="680"/>
    </location>
</feature>
<dbReference type="Proteomes" id="UP000827889">
    <property type="component" value="Chromosome 5"/>
</dbReference>
<evidence type="ECO:0000256" key="2">
    <source>
        <dbReference type="SAM" id="MobiDB-lite"/>
    </source>
</evidence>
<feature type="coiled-coil region" evidence="1">
    <location>
        <begin position="526"/>
        <end position="560"/>
    </location>
</feature>
<feature type="compositionally biased region" description="Polar residues" evidence="2">
    <location>
        <begin position="70"/>
        <end position="84"/>
    </location>
</feature>
<evidence type="ECO:0000313" key="5">
    <source>
        <dbReference type="RefSeq" id="XP_048135388.1"/>
    </source>
</evidence>
<feature type="compositionally biased region" description="Polar residues" evidence="2">
    <location>
        <begin position="195"/>
        <end position="206"/>
    </location>
</feature>
<dbReference type="SUPFAM" id="SSF48452">
    <property type="entry name" value="TPR-like"/>
    <property type="match status" value="1"/>
</dbReference>
<dbReference type="PANTHER" id="PTHR21563:SF3">
    <property type="entry name" value="ZINC FINGER C3H1 DOMAIN-CONTAINING PROTEIN"/>
    <property type="match status" value="1"/>
</dbReference>
<reference evidence="5" key="1">
    <citation type="submission" date="2025-08" db="UniProtKB">
        <authorList>
            <consortium name="RefSeq"/>
        </authorList>
    </citation>
    <scope>IDENTIFICATION</scope>
    <source>
        <tissue evidence="5">Leaf</tissue>
    </source>
</reference>
<feature type="compositionally biased region" description="Basic and acidic residues" evidence="2">
    <location>
        <begin position="152"/>
        <end position="165"/>
    </location>
</feature>
<name>A0ABM3HFN8_9MYRT</name>
<feature type="region of interest" description="Disordered" evidence="2">
    <location>
        <begin position="1"/>
        <end position="235"/>
    </location>
</feature>
<keyword evidence="1" id="KW-0175">Coiled coil</keyword>
<evidence type="ECO:0000259" key="3">
    <source>
        <dbReference type="Pfam" id="PF10650"/>
    </source>
</evidence>